<dbReference type="Proteomes" id="UP000267289">
    <property type="component" value="Unassembled WGS sequence"/>
</dbReference>
<keyword evidence="4" id="KW-1185">Reference proteome</keyword>
<dbReference type="AlphaFoldDB" id="A0A498PTT3"/>
<evidence type="ECO:0000259" key="2">
    <source>
        <dbReference type="Pfam" id="PF01645"/>
    </source>
</evidence>
<dbReference type="InterPro" id="IPR013785">
    <property type="entry name" value="Aldolase_TIM"/>
</dbReference>
<reference evidence="3 4" key="1">
    <citation type="submission" date="2018-09" db="EMBL/GenBank/DDBJ databases">
        <authorList>
            <person name="Tagini F."/>
        </authorList>
    </citation>
    <scope>NUCLEOTIDE SEQUENCE [LARGE SCALE GENOMIC DNA]</scope>
    <source>
        <strain evidence="3 4">MK13</strain>
    </source>
</reference>
<sequence>MSAKRASLAAVIGGSLAGVVGWDLVQRRHTILRNYPIIGHLRFLLEAVGPELRQYIVTDNNAERPFSRDQRRWVDTSSKLTNRYFGFGSDNDLERAYNYPIIKHAAFPVSAPDGDPGHPDPAGPLPAAKVLGGARGRGKAFRPSSLVNVSGMSFGSLGGAAITALNKGVAIAGALHTTGEGGIGAAPLVFSDHVALPFKWAFPRVYRAFAEEGLHHDVVFVGSGKLGIPENALLALAMGCDMINVGRTAMFAIAASRPSDATPAAARLAWPPSRHGCSMASIRR</sequence>
<dbReference type="SUPFAM" id="SSF51395">
    <property type="entry name" value="FMN-linked oxidoreductases"/>
    <property type="match status" value="2"/>
</dbReference>
<gene>
    <name evidence="3" type="ORF">LAUMK13_01041</name>
</gene>
<dbReference type="PANTHER" id="PTHR43819:SF1">
    <property type="entry name" value="ARCHAEAL-TYPE GLUTAMATE SYNTHASE [NADPH]"/>
    <property type="match status" value="1"/>
</dbReference>
<accession>A0A498PTT3</accession>
<evidence type="ECO:0000313" key="3">
    <source>
        <dbReference type="EMBL" id="VBA36252.1"/>
    </source>
</evidence>
<evidence type="ECO:0000313" key="4">
    <source>
        <dbReference type="Proteomes" id="UP000267289"/>
    </source>
</evidence>
<organism evidence="3 4">
    <name type="scientific">Mycobacterium innocens</name>
    <dbReference type="NCBI Taxonomy" id="2341083"/>
    <lineage>
        <taxon>Bacteria</taxon>
        <taxon>Bacillati</taxon>
        <taxon>Actinomycetota</taxon>
        <taxon>Actinomycetes</taxon>
        <taxon>Mycobacteriales</taxon>
        <taxon>Mycobacteriaceae</taxon>
        <taxon>Mycobacterium</taxon>
    </lineage>
</organism>
<name>A0A498PTT3_9MYCO</name>
<dbReference type="Gene3D" id="3.20.20.70">
    <property type="entry name" value="Aldolase class I"/>
    <property type="match status" value="2"/>
</dbReference>
<evidence type="ECO:0000256" key="1">
    <source>
        <dbReference type="ARBA" id="ARBA00009716"/>
    </source>
</evidence>
<dbReference type="InterPro" id="IPR002932">
    <property type="entry name" value="Glu_synthdom"/>
</dbReference>
<feature type="domain" description="Glutamate synthase" evidence="2">
    <location>
        <begin position="180"/>
        <end position="254"/>
    </location>
</feature>
<dbReference type="GO" id="GO:0015930">
    <property type="term" value="F:glutamate synthase activity"/>
    <property type="evidence" value="ECO:0007669"/>
    <property type="project" value="InterPro"/>
</dbReference>
<dbReference type="PANTHER" id="PTHR43819">
    <property type="entry name" value="ARCHAEAL-TYPE GLUTAMATE SYNTHASE [NADPH]"/>
    <property type="match status" value="1"/>
</dbReference>
<dbReference type="EMBL" id="UPHQ01000043">
    <property type="protein sequence ID" value="VBA36252.1"/>
    <property type="molecule type" value="Genomic_DNA"/>
</dbReference>
<proteinExistence type="inferred from homology"/>
<protein>
    <recommendedName>
        <fullName evidence="2">Glutamate synthase domain-containing protein</fullName>
    </recommendedName>
</protein>
<dbReference type="GO" id="GO:0006537">
    <property type="term" value="P:glutamate biosynthetic process"/>
    <property type="evidence" value="ECO:0007669"/>
    <property type="project" value="InterPro"/>
</dbReference>
<comment type="similarity">
    <text evidence="1">Belongs to the glutamate synthase family.</text>
</comment>
<dbReference type="Pfam" id="PF01645">
    <property type="entry name" value="Glu_synthase"/>
    <property type="match status" value="1"/>
</dbReference>